<dbReference type="AlphaFoldDB" id="A0A6A5TPY2"/>
<protein>
    <submittedName>
        <fullName evidence="2">Uncharacterized protein</fullName>
    </submittedName>
</protein>
<reference evidence="2" key="1">
    <citation type="journal article" date="2020" name="Stud. Mycol.">
        <title>101 Dothideomycetes genomes: a test case for predicting lifestyles and emergence of pathogens.</title>
        <authorList>
            <person name="Haridas S."/>
            <person name="Albert R."/>
            <person name="Binder M."/>
            <person name="Bloem J."/>
            <person name="Labutti K."/>
            <person name="Salamov A."/>
            <person name="Andreopoulos B."/>
            <person name="Baker S."/>
            <person name="Barry K."/>
            <person name="Bills G."/>
            <person name="Bluhm B."/>
            <person name="Cannon C."/>
            <person name="Castanera R."/>
            <person name="Culley D."/>
            <person name="Daum C."/>
            <person name="Ezra D."/>
            <person name="Gonzalez J."/>
            <person name="Henrissat B."/>
            <person name="Kuo A."/>
            <person name="Liang C."/>
            <person name="Lipzen A."/>
            <person name="Lutzoni F."/>
            <person name="Magnuson J."/>
            <person name="Mondo S."/>
            <person name="Nolan M."/>
            <person name="Ohm R."/>
            <person name="Pangilinan J."/>
            <person name="Park H.-J."/>
            <person name="Ramirez L."/>
            <person name="Alfaro M."/>
            <person name="Sun H."/>
            <person name="Tritt A."/>
            <person name="Yoshinaga Y."/>
            <person name="Zwiers L.-H."/>
            <person name="Turgeon B."/>
            <person name="Goodwin S."/>
            <person name="Spatafora J."/>
            <person name="Crous P."/>
            <person name="Grigoriev I."/>
        </authorList>
    </citation>
    <scope>NUCLEOTIDE SEQUENCE</scope>
    <source>
        <strain evidence="2">CBS 675.92</strain>
    </source>
</reference>
<organism evidence="2 3">
    <name type="scientific">Byssothecium circinans</name>
    <dbReference type="NCBI Taxonomy" id="147558"/>
    <lineage>
        <taxon>Eukaryota</taxon>
        <taxon>Fungi</taxon>
        <taxon>Dikarya</taxon>
        <taxon>Ascomycota</taxon>
        <taxon>Pezizomycotina</taxon>
        <taxon>Dothideomycetes</taxon>
        <taxon>Pleosporomycetidae</taxon>
        <taxon>Pleosporales</taxon>
        <taxon>Massarineae</taxon>
        <taxon>Massarinaceae</taxon>
        <taxon>Byssothecium</taxon>
    </lineage>
</organism>
<name>A0A6A5TPY2_9PLEO</name>
<evidence type="ECO:0000313" key="2">
    <source>
        <dbReference type="EMBL" id="KAF1954030.1"/>
    </source>
</evidence>
<proteinExistence type="predicted"/>
<sequence length="384" mass="42114">MVAATEEEADGAGAVDSIDPDAPLPVGADDPIRRWCTGLPHDELQPRYRPRYKPSPLMYHVGIYWTKMAFLVQHGLAVVLTDDNDNNSPPEVPHAPGAGCADINPYPNKKLKLEQPKFVNTYLKHSALETTAPVNGITNGWIFGPSFPVQPGPSCFQTPWCEQALALDVPCWYLSTPQNPPKRTTKDFALGSPFHTAGQQVSHPAFQLKKIRQQTRKDGGTEGAEAVQAFESRVWHFANFFVSCTDPTLGDYRSLRMPPSPWVLALETTPIAPMSSAVVVVVKVTSSMSGILAYPAPQGYQMPWGQGQQLGADMYERSVTRTSLRAKEKAPMSYGAWFQASPFILLTRARGTWRRLLCLLQQDPRISRPTGVPDALGPGSAAGF</sequence>
<gene>
    <name evidence="2" type="ORF">CC80DRAFT_568555</name>
</gene>
<accession>A0A6A5TPY2</accession>
<dbReference type="Proteomes" id="UP000800035">
    <property type="component" value="Unassembled WGS sequence"/>
</dbReference>
<evidence type="ECO:0000256" key="1">
    <source>
        <dbReference type="SAM" id="MobiDB-lite"/>
    </source>
</evidence>
<feature type="compositionally biased region" description="Acidic residues" evidence="1">
    <location>
        <begin position="1"/>
        <end position="10"/>
    </location>
</feature>
<keyword evidence="3" id="KW-1185">Reference proteome</keyword>
<feature type="region of interest" description="Disordered" evidence="1">
    <location>
        <begin position="1"/>
        <end position="26"/>
    </location>
</feature>
<evidence type="ECO:0000313" key="3">
    <source>
        <dbReference type="Proteomes" id="UP000800035"/>
    </source>
</evidence>
<dbReference type="EMBL" id="ML977001">
    <property type="protein sequence ID" value="KAF1954030.1"/>
    <property type="molecule type" value="Genomic_DNA"/>
</dbReference>